<feature type="non-terminal residue" evidence="1">
    <location>
        <position position="29"/>
    </location>
</feature>
<reference evidence="1" key="1">
    <citation type="submission" date="2018-07" db="EMBL/GenBank/DDBJ databases">
        <authorList>
            <person name="Ashton P.M."/>
            <person name="Dallman T."/>
            <person name="Nair S."/>
            <person name="De Pinna E."/>
            <person name="Peters T."/>
            <person name="Grant K."/>
        </authorList>
    </citation>
    <scope>NUCLEOTIDE SEQUENCE</scope>
    <source>
        <strain evidence="1">366325</strain>
    </source>
</reference>
<comment type="caution">
    <text evidence="1">The sequence shown here is derived from an EMBL/GenBank/DDBJ whole genome shotgun (WGS) entry which is preliminary data.</text>
</comment>
<proteinExistence type="predicted"/>
<accession>A0A5W7ZXC1</accession>
<gene>
    <name evidence="1" type="ORF">DUB47_25625</name>
</gene>
<sequence>MIVVVAVFIHCFGDKEKLKQEITAESISY</sequence>
<dbReference type="AlphaFoldDB" id="A0A5W7ZXC1"/>
<dbReference type="EMBL" id="AAHMUO010000451">
    <property type="protein sequence ID" value="EBX9824776.1"/>
    <property type="molecule type" value="Genomic_DNA"/>
</dbReference>
<organism evidence="1">
    <name type="scientific">Salmonella enterica subsp. enterica serovar Heidelberg</name>
    <dbReference type="NCBI Taxonomy" id="611"/>
    <lineage>
        <taxon>Bacteria</taxon>
        <taxon>Pseudomonadati</taxon>
        <taxon>Pseudomonadota</taxon>
        <taxon>Gammaproteobacteria</taxon>
        <taxon>Enterobacterales</taxon>
        <taxon>Enterobacteriaceae</taxon>
        <taxon>Salmonella</taxon>
    </lineage>
</organism>
<protein>
    <submittedName>
        <fullName evidence="1">NTPase</fullName>
    </submittedName>
</protein>
<name>A0A5W7ZXC1_SALET</name>
<evidence type="ECO:0000313" key="1">
    <source>
        <dbReference type="EMBL" id="EBX9824776.1"/>
    </source>
</evidence>